<feature type="non-terminal residue" evidence="1">
    <location>
        <position position="266"/>
    </location>
</feature>
<name>A0ACA9PPI8_9GLOM</name>
<comment type="caution">
    <text evidence="1">The sequence shown here is derived from an EMBL/GenBank/DDBJ whole genome shotgun (WGS) entry which is preliminary data.</text>
</comment>
<evidence type="ECO:0000313" key="2">
    <source>
        <dbReference type="Proteomes" id="UP000789525"/>
    </source>
</evidence>
<dbReference type="EMBL" id="CAJVPT010038222">
    <property type="protein sequence ID" value="CAG8719615.1"/>
    <property type="molecule type" value="Genomic_DNA"/>
</dbReference>
<sequence length="266" mass="30312">DIHGRLETAYKDALVNPDSTEVEEDAFPESDDAFIMISAMISSDSEIWVWSILRCPTSYFLERANRSLNSKKYPSKDTNVNRRSRYAPPPPWSQVNDPDCQIGLLRDFFRNKMEESNGKLIEDDFLPAKQRNQQRPRVPPTGKIPPQPKRQPKLQLMAAALAEKKKKKERDAQMAEEKERAKRLKAEEQAKEAKKAEAAKKAAIENKKKKVTVKTGKVKTPQPDVTVTPVPKKHELEDGSDSELVPLAQRKKRRVEATNSRVGNKR</sequence>
<evidence type="ECO:0000313" key="1">
    <source>
        <dbReference type="EMBL" id="CAG8719615.1"/>
    </source>
</evidence>
<keyword evidence="2" id="KW-1185">Reference proteome</keyword>
<dbReference type="Proteomes" id="UP000789525">
    <property type="component" value="Unassembled WGS sequence"/>
</dbReference>
<gene>
    <name evidence="1" type="ORF">ACOLOM_LOCUS11072</name>
</gene>
<protein>
    <submittedName>
        <fullName evidence="1">2887_t:CDS:1</fullName>
    </submittedName>
</protein>
<proteinExistence type="predicted"/>
<organism evidence="1 2">
    <name type="scientific">Acaulospora colombiana</name>
    <dbReference type="NCBI Taxonomy" id="27376"/>
    <lineage>
        <taxon>Eukaryota</taxon>
        <taxon>Fungi</taxon>
        <taxon>Fungi incertae sedis</taxon>
        <taxon>Mucoromycota</taxon>
        <taxon>Glomeromycotina</taxon>
        <taxon>Glomeromycetes</taxon>
        <taxon>Diversisporales</taxon>
        <taxon>Acaulosporaceae</taxon>
        <taxon>Acaulospora</taxon>
    </lineage>
</organism>
<accession>A0ACA9PPI8</accession>
<feature type="non-terminal residue" evidence="1">
    <location>
        <position position="1"/>
    </location>
</feature>
<reference evidence="1" key="1">
    <citation type="submission" date="2021-06" db="EMBL/GenBank/DDBJ databases">
        <authorList>
            <person name="Kallberg Y."/>
            <person name="Tangrot J."/>
            <person name="Rosling A."/>
        </authorList>
    </citation>
    <scope>NUCLEOTIDE SEQUENCE</scope>
    <source>
        <strain evidence="1">CL356</strain>
    </source>
</reference>